<evidence type="ECO:0000313" key="3">
    <source>
        <dbReference type="Proteomes" id="UP000315295"/>
    </source>
</evidence>
<sequence>MPSESDEEENDGNQKKDDKGKGQSSLGPHKTQSFKRGGASSSSSSGSWGSTGQMRGGRFSGGPRFQRQKDYGGSGNSFCCKCNSRHFGECK</sequence>
<gene>
    <name evidence="2" type="ORF">C1H46_022835</name>
</gene>
<name>A0A540LYU2_MALBA</name>
<accession>A0A540LYU2</accession>
<feature type="compositionally biased region" description="Basic and acidic residues" evidence="1">
    <location>
        <begin position="12"/>
        <end position="21"/>
    </location>
</feature>
<feature type="compositionally biased region" description="Acidic residues" evidence="1">
    <location>
        <begin position="1"/>
        <end position="11"/>
    </location>
</feature>
<feature type="compositionally biased region" description="Low complexity" evidence="1">
    <location>
        <begin position="37"/>
        <end position="52"/>
    </location>
</feature>
<dbReference type="EMBL" id="VIEB01000414">
    <property type="protein sequence ID" value="TQD91576.1"/>
    <property type="molecule type" value="Genomic_DNA"/>
</dbReference>
<keyword evidence="3" id="KW-1185">Reference proteome</keyword>
<dbReference type="Proteomes" id="UP000315295">
    <property type="component" value="Unassembled WGS sequence"/>
</dbReference>
<feature type="region of interest" description="Disordered" evidence="1">
    <location>
        <begin position="1"/>
        <end position="79"/>
    </location>
</feature>
<dbReference type="AlphaFoldDB" id="A0A540LYU2"/>
<organism evidence="2 3">
    <name type="scientific">Malus baccata</name>
    <name type="common">Siberian crab apple</name>
    <name type="synonym">Pyrus baccata</name>
    <dbReference type="NCBI Taxonomy" id="106549"/>
    <lineage>
        <taxon>Eukaryota</taxon>
        <taxon>Viridiplantae</taxon>
        <taxon>Streptophyta</taxon>
        <taxon>Embryophyta</taxon>
        <taxon>Tracheophyta</taxon>
        <taxon>Spermatophyta</taxon>
        <taxon>Magnoliopsida</taxon>
        <taxon>eudicotyledons</taxon>
        <taxon>Gunneridae</taxon>
        <taxon>Pentapetalae</taxon>
        <taxon>rosids</taxon>
        <taxon>fabids</taxon>
        <taxon>Rosales</taxon>
        <taxon>Rosaceae</taxon>
        <taxon>Amygdaloideae</taxon>
        <taxon>Maleae</taxon>
        <taxon>Malus</taxon>
    </lineage>
</organism>
<evidence type="ECO:0000256" key="1">
    <source>
        <dbReference type="SAM" id="MobiDB-lite"/>
    </source>
</evidence>
<evidence type="ECO:0000313" key="2">
    <source>
        <dbReference type="EMBL" id="TQD91576.1"/>
    </source>
</evidence>
<proteinExistence type="predicted"/>
<reference evidence="2 3" key="1">
    <citation type="journal article" date="2019" name="G3 (Bethesda)">
        <title>Sequencing of a Wild Apple (Malus baccata) Genome Unravels the Differences Between Cultivated and Wild Apple Species Regarding Disease Resistance and Cold Tolerance.</title>
        <authorList>
            <person name="Chen X."/>
        </authorList>
    </citation>
    <scope>NUCLEOTIDE SEQUENCE [LARGE SCALE GENOMIC DNA]</scope>
    <source>
        <strain evidence="3">cv. Shandingzi</strain>
        <tissue evidence="2">Leaves</tissue>
    </source>
</reference>
<protein>
    <submittedName>
        <fullName evidence="2">Uncharacterized protein</fullName>
    </submittedName>
</protein>
<comment type="caution">
    <text evidence="2">The sequence shown here is derived from an EMBL/GenBank/DDBJ whole genome shotgun (WGS) entry which is preliminary data.</text>
</comment>